<name>M3G5G1_9LEPT</name>
<protein>
    <submittedName>
        <fullName evidence="1">Uncharacterized protein</fullName>
    </submittedName>
</protein>
<dbReference type="AlphaFoldDB" id="M3G5G1"/>
<dbReference type="Proteomes" id="UP000011770">
    <property type="component" value="Unassembled WGS sequence"/>
</dbReference>
<evidence type="ECO:0000313" key="2">
    <source>
        <dbReference type="Proteomes" id="UP000011770"/>
    </source>
</evidence>
<organism evidence="1 2">
    <name type="scientific">Leptospira weilii serovar Topaz str. LT2116</name>
    <dbReference type="NCBI Taxonomy" id="1088540"/>
    <lineage>
        <taxon>Bacteria</taxon>
        <taxon>Pseudomonadati</taxon>
        <taxon>Spirochaetota</taxon>
        <taxon>Spirochaetia</taxon>
        <taxon>Leptospirales</taxon>
        <taxon>Leptospiraceae</taxon>
        <taxon>Leptospira</taxon>
    </lineage>
</organism>
<comment type="caution">
    <text evidence="1">The sequence shown here is derived from an EMBL/GenBank/DDBJ whole genome shotgun (WGS) entry which is preliminary data.</text>
</comment>
<proteinExistence type="predicted"/>
<accession>M3G5G1</accession>
<gene>
    <name evidence="1" type="ORF">LEP1GSC188_2718</name>
</gene>
<sequence>MIINRSRDSFRRKAFIGKYFQKVCPGTLRIRSDSEISFCSEIPKTVLNSEPVYRIYWDTNNSDSRFERRL</sequence>
<evidence type="ECO:0000313" key="1">
    <source>
        <dbReference type="EMBL" id="EMF81194.1"/>
    </source>
</evidence>
<dbReference type="EMBL" id="AHOR02000037">
    <property type="protein sequence ID" value="EMF81194.1"/>
    <property type="molecule type" value="Genomic_DNA"/>
</dbReference>
<reference evidence="1 2" key="1">
    <citation type="submission" date="2013-01" db="EMBL/GenBank/DDBJ databases">
        <authorList>
            <person name="Harkins D.M."/>
            <person name="Durkin A.S."/>
            <person name="Brinkac L.M."/>
            <person name="Haft D.H."/>
            <person name="Selengut J.D."/>
            <person name="Sanka R."/>
            <person name="DePew J."/>
            <person name="Purushe J."/>
            <person name="Tulsiani S.M."/>
            <person name="Graham G.C."/>
            <person name="Burns M.-A."/>
            <person name="Dohnt M.F."/>
            <person name="Smythe L.D."/>
            <person name="McKay D.B."/>
            <person name="Craig S.B."/>
            <person name="Vinetz J.M."/>
            <person name="Sutton G.G."/>
            <person name="Nierman W.C."/>
            <person name="Fouts D.E."/>
        </authorList>
    </citation>
    <scope>NUCLEOTIDE SEQUENCE [LARGE SCALE GENOMIC DNA]</scope>
    <source>
        <strain evidence="1 2">LT2116</strain>
    </source>
</reference>